<dbReference type="SUPFAM" id="SSF51905">
    <property type="entry name" value="FAD/NAD(P)-binding domain"/>
    <property type="match status" value="1"/>
</dbReference>
<dbReference type="InterPro" id="IPR017941">
    <property type="entry name" value="Rieske_2Fe-2S"/>
</dbReference>
<dbReference type="FunFam" id="2.102.10.10:FF:000014">
    <property type="entry name" value="Oxidoreductase, FAD dependent"/>
    <property type="match status" value="1"/>
</dbReference>
<dbReference type="InterPro" id="IPR036188">
    <property type="entry name" value="FAD/NAD-bd_sf"/>
</dbReference>
<dbReference type="GO" id="GO:0005737">
    <property type="term" value="C:cytoplasm"/>
    <property type="evidence" value="ECO:0007669"/>
    <property type="project" value="TreeGrafter"/>
</dbReference>
<dbReference type="InterPro" id="IPR036922">
    <property type="entry name" value="Rieske_2Fe-2S_sf"/>
</dbReference>
<keyword evidence="5" id="KW-1015">Disulfide bond</keyword>
<keyword evidence="2" id="KW-0479">Metal-binding</keyword>
<reference evidence="7" key="1">
    <citation type="journal article" date="2015" name="Proc. Natl. Acad. Sci. U.S.A.">
        <title>Networks of energetic and metabolic interactions define dynamics in microbial communities.</title>
        <authorList>
            <person name="Embree M."/>
            <person name="Liu J.K."/>
            <person name="Al-Bassam M.M."/>
            <person name="Zengler K."/>
        </authorList>
    </citation>
    <scope>NUCLEOTIDE SEQUENCE</scope>
</reference>
<dbReference type="PANTHER" id="PTHR13847">
    <property type="entry name" value="SARCOSINE DEHYDROGENASE-RELATED"/>
    <property type="match status" value="1"/>
</dbReference>
<dbReference type="GO" id="GO:0016020">
    <property type="term" value="C:membrane"/>
    <property type="evidence" value="ECO:0007669"/>
    <property type="project" value="InterPro"/>
</dbReference>
<dbReference type="SUPFAM" id="SSF50022">
    <property type="entry name" value="ISP domain"/>
    <property type="match status" value="1"/>
</dbReference>
<evidence type="ECO:0000256" key="3">
    <source>
        <dbReference type="ARBA" id="ARBA00023004"/>
    </source>
</evidence>
<keyword evidence="1" id="KW-0001">2Fe-2S</keyword>
<dbReference type="Gene3D" id="3.50.50.60">
    <property type="entry name" value="FAD/NAD(P)-binding domain"/>
    <property type="match status" value="1"/>
</dbReference>
<dbReference type="CDD" id="cd03477">
    <property type="entry name" value="Rieske_YhfW_C"/>
    <property type="match status" value="1"/>
</dbReference>
<comment type="caution">
    <text evidence="7">The sequence shown here is derived from an EMBL/GenBank/DDBJ whole genome shotgun (WGS) entry which is preliminary data.</text>
</comment>
<accession>A0A0W8FKG2</accession>
<feature type="domain" description="Rieske" evidence="6">
    <location>
        <begin position="427"/>
        <end position="521"/>
    </location>
</feature>
<dbReference type="PROSITE" id="PS51296">
    <property type="entry name" value="RIESKE"/>
    <property type="match status" value="1"/>
</dbReference>
<dbReference type="Gene3D" id="3.30.9.10">
    <property type="entry name" value="D-Amino Acid Oxidase, subunit A, domain 2"/>
    <property type="match status" value="1"/>
</dbReference>
<dbReference type="Pfam" id="PF01266">
    <property type="entry name" value="DAO"/>
    <property type="match status" value="1"/>
</dbReference>
<evidence type="ECO:0000256" key="4">
    <source>
        <dbReference type="ARBA" id="ARBA00023014"/>
    </source>
</evidence>
<dbReference type="InterPro" id="IPR038010">
    <property type="entry name" value="YhfW_C"/>
</dbReference>
<dbReference type="PANTHER" id="PTHR13847:SF274">
    <property type="entry name" value="RIESKE 2FE-2S IRON-SULFUR PROTEIN YHFW-RELATED"/>
    <property type="match status" value="1"/>
</dbReference>
<gene>
    <name evidence="7" type="ORF">ASZ90_008831</name>
</gene>
<dbReference type="GO" id="GO:0046872">
    <property type="term" value="F:metal ion binding"/>
    <property type="evidence" value="ECO:0007669"/>
    <property type="project" value="UniProtKB-KW"/>
</dbReference>
<name>A0A0W8FKG2_9ZZZZ</name>
<keyword evidence="3" id="KW-0408">Iron</keyword>
<dbReference type="AlphaFoldDB" id="A0A0W8FKG2"/>
<evidence type="ECO:0000256" key="5">
    <source>
        <dbReference type="ARBA" id="ARBA00023157"/>
    </source>
</evidence>
<dbReference type="PRINTS" id="PR00162">
    <property type="entry name" value="RIESKE"/>
</dbReference>
<evidence type="ECO:0000256" key="2">
    <source>
        <dbReference type="ARBA" id="ARBA00022723"/>
    </source>
</evidence>
<evidence type="ECO:0000313" key="7">
    <source>
        <dbReference type="EMBL" id="KUG21413.1"/>
    </source>
</evidence>
<dbReference type="Pfam" id="PF00355">
    <property type="entry name" value="Rieske"/>
    <property type="match status" value="1"/>
</dbReference>
<dbReference type="GO" id="GO:0051537">
    <property type="term" value="F:2 iron, 2 sulfur cluster binding"/>
    <property type="evidence" value="ECO:0007669"/>
    <property type="project" value="UniProtKB-KW"/>
</dbReference>
<dbReference type="EMBL" id="LNQE01001063">
    <property type="protein sequence ID" value="KUG21413.1"/>
    <property type="molecule type" value="Genomic_DNA"/>
</dbReference>
<dbReference type="Gene3D" id="2.102.10.10">
    <property type="entry name" value="Rieske [2Fe-2S] iron-sulphur domain"/>
    <property type="match status" value="1"/>
</dbReference>
<protein>
    <recommendedName>
        <fullName evidence="6">Rieske domain-containing protein</fullName>
    </recommendedName>
</protein>
<dbReference type="InterPro" id="IPR006076">
    <property type="entry name" value="FAD-dep_OxRdtase"/>
</dbReference>
<organism evidence="7">
    <name type="scientific">hydrocarbon metagenome</name>
    <dbReference type="NCBI Taxonomy" id="938273"/>
    <lineage>
        <taxon>unclassified sequences</taxon>
        <taxon>metagenomes</taxon>
        <taxon>ecological metagenomes</taxon>
    </lineage>
</organism>
<sequence length="521" mass="57064">MGTGEPQTRYEPPGRHESFWLATTPGTDYPSLAEGVSVDVAILGGGIVGITSALLLRHAGLTVAVVEADRVVKGVTGHTTAKVTSLHRLIYHHLVSSMGKERAQQYADANQAALEKIASLVREYSIDCDFARKPAYTYADTSESVEMVREEVTAAKSLGLPASFVDSVPLPFETYGAVCFSNQAQFHPNKYLQALMQMIPGDGSCIFERTRALDIREGEPCVVRTDKGSLRARDVIVATHYPFYDRPGHYYAKMHPSRSYALGVRIREEFPDGMFINAEGQSRSLRSTPGVGGEIVIAAGERHKTGQGENTRNHYRRLEEFVRSAYDVQSIEYYWSSQDNITVDHIPYIGHLAGNTPHLYVGTGFMKWGMTNGTAAAMILSDLILGRKSRPPSVFDPSRFTPLTSAKDFITQGINVAGELIGGKLSRPAGSIAELAAGEGRIFEIENRKVAAYRDGAGAIHALDPTCMHMGCIVSWNDAEQTWDCPCHGSRYTIEGEVVHGPTVQGLKRLKVERKGGEPER</sequence>
<keyword evidence="4" id="KW-0411">Iron-sulfur</keyword>
<evidence type="ECO:0000256" key="1">
    <source>
        <dbReference type="ARBA" id="ARBA00022714"/>
    </source>
</evidence>
<proteinExistence type="predicted"/>
<evidence type="ECO:0000259" key="6">
    <source>
        <dbReference type="PROSITE" id="PS51296"/>
    </source>
</evidence>
<dbReference type="InterPro" id="IPR005805">
    <property type="entry name" value="Rieske_Fe-S_prot_C"/>
</dbReference>